<feature type="compositionally biased region" description="Low complexity" evidence="1">
    <location>
        <begin position="115"/>
        <end position="139"/>
    </location>
</feature>
<proteinExistence type="predicted"/>
<evidence type="ECO:0000313" key="2">
    <source>
        <dbReference type="EMBL" id="KAJ7725464.1"/>
    </source>
</evidence>
<reference evidence="2" key="1">
    <citation type="submission" date="2023-03" db="EMBL/GenBank/DDBJ databases">
        <title>Massive genome expansion in bonnet fungi (Mycena s.s.) driven by repeated elements and novel gene families across ecological guilds.</title>
        <authorList>
            <consortium name="Lawrence Berkeley National Laboratory"/>
            <person name="Harder C.B."/>
            <person name="Miyauchi S."/>
            <person name="Viragh M."/>
            <person name="Kuo A."/>
            <person name="Thoen E."/>
            <person name="Andreopoulos B."/>
            <person name="Lu D."/>
            <person name="Skrede I."/>
            <person name="Drula E."/>
            <person name="Henrissat B."/>
            <person name="Morin E."/>
            <person name="Kohler A."/>
            <person name="Barry K."/>
            <person name="LaButti K."/>
            <person name="Morin E."/>
            <person name="Salamov A."/>
            <person name="Lipzen A."/>
            <person name="Mereny Z."/>
            <person name="Hegedus B."/>
            <person name="Baldrian P."/>
            <person name="Stursova M."/>
            <person name="Weitz H."/>
            <person name="Taylor A."/>
            <person name="Grigoriev I.V."/>
            <person name="Nagy L.G."/>
            <person name="Martin F."/>
            <person name="Kauserud H."/>
        </authorList>
    </citation>
    <scope>NUCLEOTIDE SEQUENCE</scope>
    <source>
        <strain evidence="2">CBHHK182m</strain>
    </source>
</reference>
<evidence type="ECO:0000256" key="1">
    <source>
        <dbReference type="SAM" id="MobiDB-lite"/>
    </source>
</evidence>
<accession>A0AAD7HR07</accession>
<feature type="compositionally biased region" description="Acidic residues" evidence="1">
    <location>
        <begin position="140"/>
        <end position="150"/>
    </location>
</feature>
<name>A0AAD7HR07_9AGAR</name>
<dbReference type="Proteomes" id="UP001215598">
    <property type="component" value="Unassembled WGS sequence"/>
</dbReference>
<gene>
    <name evidence="2" type="ORF">B0H16DRAFT_1736125</name>
</gene>
<protein>
    <submittedName>
        <fullName evidence="2">Uncharacterized protein</fullName>
    </submittedName>
</protein>
<dbReference type="EMBL" id="JARKIB010000194">
    <property type="protein sequence ID" value="KAJ7725464.1"/>
    <property type="molecule type" value="Genomic_DNA"/>
</dbReference>
<feature type="region of interest" description="Disordered" evidence="1">
    <location>
        <begin position="76"/>
        <end position="164"/>
    </location>
</feature>
<evidence type="ECO:0000313" key="3">
    <source>
        <dbReference type="Proteomes" id="UP001215598"/>
    </source>
</evidence>
<sequence length="164" mass="18383">MKSKSQNVSGRGVKIKNPFTFDGRVDLDIFDQWTYEVDTWREWHGISHCMTVKIMVKFVSGDASKFFMKHEELEANDVETASEGEGDDEDSSAAVEAHAARFTDQDIKDEMVNLTETDSSSSPEDSGTDGLQDLYSSAEDSQEDDSDLSDEYYVGTQRIISHSD</sequence>
<feature type="compositionally biased region" description="Basic and acidic residues" evidence="1">
    <location>
        <begin position="98"/>
        <end position="111"/>
    </location>
</feature>
<comment type="caution">
    <text evidence="2">The sequence shown here is derived from an EMBL/GenBank/DDBJ whole genome shotgun (WGS) entry which is preliminary data.</text>
</comment>
<dbReference type="AlphaFoldDB" id="A0AAD7HR07"/>
<feature type="compositionally biased region" description="Acidic residues" evidence="1">
    <location>
        <begin position="76"/>
        <end position="91"/>
    </location>
</feature>
<organism evidence="2 3">
    <name type="scientific">Mycena metata</name>
    <dbReference type="NCBI Taxonomy" id="1033252"/>
    <lineage>
        <taxon>Eukaryota</taxon>
        <taxon>Fungi</taxon>
        <taxon>Dikarya</taxon>
        <taxon>Basidiomycota</taxon>
        <taxon>Agaricomycotina</taxon>
        <taxon>Agaricomycetes</taxon>
        <taxon>Agaricomycetidae</taxon>
        <taxon>Agaricales</taxon>
        <taxon>Marasmiineae</taxon>
        <taxon>Mycenaceae</taxon>
        <taxon>Mycena</taxon>
    </lineage>
</organism>
<keyword evidence="3" id="KW-1185">Reference proteome</keyword>